<evidence type="ECO:0000313" key="3">
    <source>
        <dbReference type="Proteomes" id="UP001235712"/>
    </source>
</evidence>
<gene>
    <name evidence="2" type="ORF">J2S57_005873</name>
</gene>
<reference evidence="2 3" key="1">
    <citation type="submission" date="2023-07" db="EMBL/GenBank/DDBJ databases">
        <title>Sequencing the genomes of 1000 actinobacteria strains.</title>
        <authorList>
            <person name="Klenk H.-P."/>
        </authorList>
    </citation>
    <scope>NUCLEOTIDE SEQUENCE [LARGE SCALE GENOMIC DNA]</scope>
    <source>
        <strain evidence="2 3">DSM 44388</strain>
    </source>
</reference>
<dbReference type="Proteomes" id="UP001235712">
    <property type="component" value="Unassembled WGS sequence"/>
</dbReference>
<organism evidence="2 3">
    <name type="scientific">Kineosporia succinea</name>
    <dbReference type="NCBI Taxonomy" id="84632"/>
    <lineage>
        <taxon>Bacteria</taxon>
        <taxon>Bacillati</taxon>
        <taxon>Actinomycetota</taxon>
        <taxon>Actinomycetes</taxon>
        <taxon>Kineosporiales</taxon>
        <taxon>Kineosporiaceae</taxon>
        <taxon>Kineosporia</taxon>
    </lineage>
</organism>
<feature type="region of interest" description="Disordered" evidence="1">
    <location>
        <begin position="74"/>
        <end position="93"/>
    </location>
</feature>
<accession>A0ABT9PBP4</accession>
<name>A0ABT9PBP4_9ACTN</name>
<evidence type="ECO:0000313" key="2">
    <source>
        <dbReference type="EMBL" id="MDP9830124.1"/>
    </source>
</evidence>
<comment type="caution">
    <text evidence="2">The sequence shown here is derived from an EMBL/GenBank/DDBJ whole genome shotgun (WGS) entry which is preliminary data.</text>
</comment>
<sequence>MDADTTDAVRLLRELHADRTRAPMLSAYVAALTDDAGWGVETIASLLGTSRQTISGKRKQGRELRSGLVKELRGLPLPAAPPKETAGHTRSGLRVPDEEAIMERETAWAVRELGGAATASEVPARLRLAAGVANEADGRLVELRQQRAELAWVLTCFDPGARRGLQKAGHWQPDEFFAARTKALLPPAELKARDDDGLRKLAAERGIRLDGSLDEVRERYFAVASSIIAAQVRRRVVTQIRDDLVRRHVKRDAAGRWKGVTEVAGWIGRSQAQVTQICDAGEGAQRPG</sequence>
<keyword evidence="3" id="KW-1185">Reference proteome</keyword>
<protein>
    <submittedName>
        <fullName evidence="2">Uncharacterized protein</fullName>
    </submittedName>
</protein>
<dbReference type="EMBL" id="JAUSQZ010000001">
    <property type="protein sequence ID" value="MDP9830124.1"/>
    <property type="molecule type" value="Genomic_DNA"/>
</dbReference>
<evidence type="ECO:0000256" key="1">
    <source>
        <dbReference type="SAM" id="MobiDB-lite"/>
    </source>
</evidence>
<proteinExistence type="predicted"/>
<dbReference type="RefSeq" id="WP_307249002.1">
    <property type="nucleotide sequence ID" value="NZ_JAUSQZ010000001.1"/>
</dbReference>